<dbReference type="NCBIfam" id="NF033450">
    <property type="entry name" value="BREX_PglZ_1_B"/>
    <property type="match status" value="1"/>
</dbReference>
<organism evidence="1 2">
    <name type="scientific">Hymenobacter cellulosivorans</name>
    <dbReference type="NCBI Taxonomy" id="2932249"/>
    <lineage>
        <taxon>Bacteria</taxon>
        <taxon>Pseudomonadati</taxon>
        <taxon>Bacteroidota</taxon>
        <taxon>Cytophagia</taxon>
        <taxon>Cytophagales</taxon>
        <taxon>Hymenobacteraceae</taxon>
        <taxon>Hymenobacter</taxon>
    </lineage>
</organism>
<evidence type="ECO:0000313" key="2">
    <source>
        <dbReference type="Proteomes" id="UP000831785"/>
    </source>
</evidence>
<sequence length="777" mass="85194">MPPKLTLKDKVLASLREVAQHNSSSMVPPEVILWPDPERQWEAVLPLLRPVLPELLTLGDYKADLRQGPAVWLKCMVARTLPTADWAAGTIPVIYLPGISKKDLRTPEPQGLQLAPLREYQFTGVVWLQDNGKEWTISAFIQNPGSGQGRRTATDTATKDTLLHALPWLFEESETLYGKGTLDAGHVLAALFPDEPACVLRWLEEGDAYLAGLEPGRQALFRTLCETRYDFTPEANQRLAVAQQLGIRRQAVWQPVWQHFTHAPHKFKELPALLRQAQPPGLGGMLTTNPESWPQVNEDQETVLRQGLLKAATQLPPAAAAQLTALEAAHGMRRAWVWADLQLAPLAQALPHLLHLVQVATGPVPNHDLTKLRHYYEQQGYLADQAMRLALATVSTGPDKEAVQAVVRLVYQPWLEMVTERFQQLLRADASALLPSSVPPSTEEGFVLFVDAFRLEVAQEFVAQLRQQGYEVELTTAWSALPSVTPTAKAWSSPLAGIVSRQSAVADFVPQLSDSGKVLNTANFRGALPQVGYSYLSLGTAPQSGQRYWQEIGDVDTKGHEEQAGIVHRIPELLRRVKEAVDRALEGGAPRIRLVTDHGWLLLPGGLPKEQLSKDLVDTRWGRCALLKPGASSSLLQLPWSWNPNEFITYAPGISFFKANVEFAHGGLSLHECLVPVLTISKAGTITTAVTGKLTQQKWTNLRCNVVVEDAPDGATVDLRTTLTDANATLLVHRPKAVAGGKASLYVEDDVMGQPAIIVLLGPDGTILDKQSTLVGG</sequence>
<dbReference type="EMBL" id="CP095049">
    <property type="protein sequence ID" value="UOQ50682.1"/>
    <property type="molecule type" value="Genomic_DNA"/>
</dbReference>
<reference evidence="1 2" key="1">
    <citation type="submission" date="2022-04" db="EMBL/GenBank/DDBJ databases">
        <title>Hymenobacter sp. isolated from the air.</title>
        <authorList>
            <person name="Won M."/>
            <person name="Lee C.-M."/>
            <person name="Woen H.-Y."/>
            <person name="Kwon S.-W."/>
        </authorList>
    </citation>
    <scope>NUCLEOTIDE SEQUENCE [LARGE SCALE GENOMIC DNA]</scope>
    <source>
        <strain evidence="2">5116 S-27</strain>
    </source>
</reference>
<protein>
    <submittedName>
        <fullName evidence="1">BREX-1 system phosphatase PglZ type B</fullName>
    </submittedName>
</protein>
<evidence type="ECO:0000313" key="1">
    <source>
        <dbReference type="EMBL" id="UOQ50682.1"/>
    </source>
</evidence>
<dbReference type="Proteomes" id="UP000831785">
    <property type="component" value="Chromosome"/>
</dbReference>
<gene>
    <name evidence="1" type="primary">pglZ</name>
    <name evidence="1" type="ORF">MUN80_13020</name>
</gene>
<keyword evidence="2" id="KW-1185">Reference proteome</keyword>
<proteinExistence type="predicted"/>
<dbReference type="RefSeq" id="WP_244713417.1">
    <property type="nucleotide sequence ID" value="NZ_CP095049.1"/>
</dbReference>
<name>A0ABY4F3D3_9BACT</name>
<accession>A0ABY4F3D3</accession>